<dbReference type="GO" id="GO:0046982">
    <property type="term" value="F:protein heterodimerization activity"/>
    <property type="evidence" value="ECO:0007669"/>
    <property type="project" value="InterPro"/>
</dbReference>
<dbReference type="GO" id="GO:0071821">
    <property type="term" value="C:FANCM-MHF complex"/>
    <property type="evidence" value="ECO:0007669"/>
    <property type="project" value="TreeGrafter"/>
</dbReference>
<dbReference type="GO" id="GO:0000712">
    <property type="term" value="P:resolution of meiotic recombination intermediates"/>
    <property type="evidence" value="ECO:0007669"/>
    <property type="project" value="TreeGrafter"/>
</dbReference>
<dbReference type="GO" id="GO:0006281">
    <property type="term" value="P:DNA repair"/>
    <property type="evidence" value="ECO:0007669"/>
    <property type="project" value="UniProtKB-KW"/>
</dbReference>
<dbReference type="InterPro" id="IPR009072">
    <property type="entry name" value="Histone-fold"/>
</dbReference>
<dbReference type="Pfam" id="PF09415">
    <property type="entry name" value="CENP-X"/>
    <property type="match status" value="1"/>
</dbReference>
<dbReference type="InterPro" id="IPR018552">
    <property type="entry name" value="CENP-X"/>
</dbReference>
<organism evidence="7 8">
    <name type="scientific">Gonapodya prolifera (strain JEL478)</name>
    <name type="common">Monoblepharis prolifera</name>
    <dbReference type="NCBI Taxonomy" id="1344416"/>
    <lineage>
        <taxon>Eukaryota</taxon>
        <taxon>Fungi</taxon>
        <taxon>Fungi incertae sedis</taxon>
        <taxon>Chytridiomycota</taxon>
        <taxon>Chytridiomycota incertae sedis</taxon>
        <taxon>Monoblepharidomycetes</taxon>
        <taxon>Monoblepharidales</taxon>
        <taxon>Gonapodyaceae</taxon>
        <taxon>Gonapodya</taxon>
    </lineage>
</organism>
<dbReference type="AlphaFoldDB" id="A0A139ANW2"/>
<proteinExistence type="inferred from homology"/>
<evidence type="ECO:0000256" key="1">
    <source>
        <dbReference type="ARBA" id="ARBA00004123"/>
    </source>
</evidence>
<comment type="subcellular location">
    <subcellularLocation>
        <location evidence="1">Nucleus</location>
    </subcellularLocation>
</comment>
<evidence type="ECO:0000256" key="4">
    <source>
        <dbReference type="ARBA" id="ARBA00023125"/>
    </source>
</evidence>
<dbReference type="GO" id="GO:0031297">
    <property type="term" value="P:replication fork processing"/>
    <property type="evidence" value="ECO:0007669"/>
    <property type="project" value="TreeGrafter"/>
</dbReference>
<evidence type="ECO:0000256" key="2">
    <source>
        <dbReference type="ARBA" id="ARBA00009359"/>
    </source>
</evidence>
<dbReference type="PANTHER" id="PTHR28680">
    <property type="entry name" value="CENTROMERE PROTEIN X"/>
    <property type="match status" value="1"/>
</dbReference>
<evidence type="ECO:0000256" key="5">
    <source>
        <dbReference type="ARBA" id="ARBA00023204"/>
    </source>
</evidence>
<keyword evidence="5" id="KW-0234">DNA repair</keyword>
<dbReference type="EMBL" id="KQ965742">
    <property type="protein sequence ID" value="KXS18439.1"/>
    <property type="molecule type" value="Genomic_DNA"/>
</dbReference>
<evidence type="ECO:0000313" key="8">
    <source>
        <dbReference type="Proteomes" id="UP000070544"/>
    </source>
</evidence>
<evidence type="ECO:0000256" key="3">
    <source>
        <dbReference type="ARBA" id="ARBA00022763"/>
    </source>
</evidence>
<comment type="similarity">
    <text evidence="2">Belongs to the CENP-X/MHF2 family.</text>
</comment>
<keyword evidence="8" id="KW-1185">Reference proteome</keyword>
<dbReference type="Proteomes" id="UP000070544">
    <property type="component" value="Unassembled WGS sequence"/>
</dbReference>
<protein>
    <recommendedName>
        <fullName evidence="9">Transcription factor CBF/NF-Y/archaeal histone domain-containing protein</fullName>
    </recommendedName>
</protein>
<dbReference type="SUPFAM" id="SSF47113">
    <property type="entry name" value="Histone-fold"/>
    <property type="match status" value="1"/>
</dbReference>
<keyword evidence="3" id="KW-0227">DNA damage</keyword>
<evidence type="ECO:0008006" key="9">
    <source>
        <dbReference type="Google" id="ProtNLM"/>
    </source>
</evidence>
<evidence type="ECO:0000256" key="6">
    <source>
        <dbReference type="ARBA" id="ARBA00023242"/>
    </source>
</evidence>
<dbReference type="OMA" id="DIGHSRT"/>
<sequence length="88" mass="9928">MANANPPTFKPETMQALLKNSFNEPSSTKISKDAVALAAESLRLFTVEAIRRSVTIAEQENKEDIGHSRTLVEARHLERIYTQLLLEF</sequence>
<name>A0A139ANW2_GONPJ</name>
<reference evidence="7 8" key="1">
    <citation type="journal article" date="2015" name="Genome Biol. Evol.">
        <title>Phylogenomic analyses indicate that early fungi evolved digesting cell walls of algal ancestors of land plants.</title>
        <authorList>
            <person name="Chang Y."/>
            <person name="Wang S."/>
            <person name="Sekimoto S."/>
            <person name="Aerts A.L."/>
            <person name="Choi C."/>
            <person name="Clum A."/>
            <person name="LaButti K.M."/>
            <person name="Lindquist E.A."/>
            <person name="Yee Ngan C."/>
            <person name="Ohm R.A."/>
            <person name="Salamov A.A."/>
            <person name="Grigoriev I.V."/>
            <person name="Spatafora J.W."/>
            <person name="Berbee M.L."/>
        </authorList>
    </citation>
    <scope>NUCLEOTIDE SEQUENCE [LARGE SCALE GENOMIC DNA]</scope>
    <source>
        <strain evidence="7 8">JEL478</strain>
    </source>
</reference>
<dbReference type="Gene3D" id="6.10.130.30">
    <property type="match status" value="1"/>
</dbReference>
<keyword evidence="6" id="KW-0539">Nucleus</keyword>
<dbReference type="PANTHER" id="PTHR28680:SF1">
    <property type="entry name" value="CENTROMERE PROTEIN X"/>
    <property type="match status" value="1"/>
</dbReference>
<dbReference type="GO" id="GO:0051382">
    <property type="term" value="P:kinetochore assembly"/>
    <property type="evidence" value="ECO:0007669"/>
    <property type="project" value="InterPro"/>
</dbReference>
<dbReference type="CDD" id="cd22921">
    <property type="entry name" value="HFD_CENP-X"/>
    <property type="match status" value="1"/>
</dbReference>
<evidence type="ECO:0000313" key="7">
    <source>
        <dbReference type="EMBL" id="KXS18439.1"/>
    </source>
</evidence>
<dbReference type="GO" id="GO:0003677">
    <property type="term" value="F:DNA binding"/>
    <property type="evidence" value="ECO:0007669"/>
    <property type="project" value="UniProtKB-KW"/>
</dbReference>
<accession>A0A139ANW2</accession>
<gene>
    <name evidence="7" type="ORF">M427DRAFT_53823</name>
</gene>
<keyword evidence="4" id="KW-0238">DNA-binding</keyword>
<dbReference type="OrthoDB" id="2500381at2759"/>